<sequence>MGAKSRQTHASQSHGYHRCVVAVLLILLGIPVLATLLYSLSQHWGATVLPDGLTLDWYWALLHEPRFLSAFGHSLLVALATLVLATLLVVPAAFVVFYYFPRLDRAMNLLILLQFAVPPVVSSVGLLQLYADGPLPLAGTPWILVGCYFTIVLPFIYRALASGLQGMQVRDLMDAAHLLGASTTVAFLRVILPNLRKGLMAALFLSFSFLLGEFVFANMLVGGRFETLNVYLYTMRSTSGHFTSAVVMTYFLFTLIVTWIATRLSR</sequence>
<evidence type="ECO:0000313" key="11">
    <source>
        <dbReference type="Proteomes" id="UP001501353"/>
    </source>
</evidence>
<feature type="transmembrane region" description="Helical" evidence="8">
    <location>
        <begin position="75"/>
        <end position="100"/>
    </location>
</feature>
<evidence type="ECO:0000256" key="3">
    <source>
        <dbReference type="ARBA" id="ARBA00022475"/>
    </source>
</evidence>
<accession>A0ABP7TZX6</accession>
<gene>
    <name evidence="10" type="ORF">GCM10022212_36300</name>
</gene>
<dbReference type="PANTHER" id="PTHR43357:SF4">
    <property type="entry name" value="INNER MEMBRANE ABC TRANSPORTER PERMEASE PROTEIN YDCV"/>
    <property type="match status" value="1"/>
</dbReference>
<dbReference type="RefSeq" id="WP_344765566.1">
    <property type="nucleotide sequence ID" value="NZ_BAAAZE010000016.1"/>
</dbReference>
<name>A0ABP7TZX6_9BURK</name>
<feature type="transmembrane region" description="Helical" evidence="8">
    <location>
        <begin position="142"/>
        <end position="160"/>
    </location>
</feature>
<organism evidence="10 11">
    <name type="scientific">Actimicrobium antarcticum</name>
    <dbReference type="NCBI Taxonomy" id="1051899"/>
    <lineage>
        <taxon>Bacteria</taxon>
        <taxon>Pseudomonadati</taxon>
        <taxon>Pseudomonadota</taxon>
        <taxon>Betaproteobacteria</taxon>
        <taxon>Burkholderiales</taxon>
        <taxon>Oxalobacteraceae</taxon>
        <taxon>Actimicrobium</taxon>
    </lineage>
</organism>
<evidence type="ECO:0000256" key="4">
    <source>
        <dbReference type="ARBA" id="ARBA00022519"/>
    </source>
</evidence>
<comment type="similarity">
    <text evidence="8">Belongs to the binding-protein-dependent transport system permease family.</text>
</comment>
<feature type="transmembrane region" description="Helical" evidence="8">
    <location>
        <begin position="20"/>
        <end position="40"/>
    </location>
</feature>
<keyword evidence="11" id="KW-1185">Reference proteome</keyword>
<evidence type="ECO:0000256" key="8">
    <source>
        <dbReference type="RuleBase" id="RU363032"/>
    </source>
</evidence>
<keyword evidence="4" id="KW-0997">Cell inner membrane</keyword>
<comment type="caution">
    <text evidence="10">The sequence shown here is derived from an EMBL/GenBank/DDBJ whole genome shotgun (WGS) entry which is preliminary data.</text>
</comment>
<keyword evidence="5 8" id="KW-0812">Transmembrane</keyword>
<evidence type="ECO:0000256" key="1">
    <source>
        <dbReference type="ARBA" id="ARBA00004429"/>
    </source>
</evidence>
<feature type="transmembrane region" description="Helical" evidence="8">
    <location>
        <begin position="198"/>
        <end position="221"/>
    </location>
</feature>
<proteinExistence type="inferred from homology"/>
<keyword evidence="7 8" id="KW-0472">Membrane</keyword>
<evidence type="ECO:0000256" key="6">
    <source>
        <dbReference type="ARBA" id="ARBA00022989"/>
    </source>
</evidence>
<dbReference type="PROSITE" id="PS50928">
    <property type="entry name" value="ABC_TM1"/>
    <property type="match status" value="1"/>
</dbReference>
<evidence type="ECO:0000256" key="5">
    <source>
        <dbReference type="ARBA" id="ARBA00022692"/>
    </source>
</evidence>
<feature type="transmembrane region" description="Helical" evidence="8">
    <location>
        <begin position="242"/>
        <end position="261"/>
    </location>
</feature>
<dbReference type="CDD" id="cd06261">
    <property type="entry name" value="TM_PBP2"/>
    <property type="match status" value="1"/>
</dbReference>
<dbReference type="PANTHER" id="PTHR43357">
    <property type="entry name" value="INNER MEMBRANE ABC TRANSPORTER PERMEASE PROTEIN YDCV"/>
    <property type="match status" value="1"/>
</dbReference>
<protein>
    <submittedName>
        <fullName evidence="10">ABC transporter permease</fullName>
    </submittedName>
</protein>
<dbReference type="InterPro" id="IPR000515">
    <property type="entry name" value="MetI-like"/>
</dbReference>
<evidence type="ECO:0000259" key="9">
    <source>
        <dbReference type="PROSITE" id="PS50928"/>
    </source>
</evidence>
<reference evidence="11" key="1">
    <citation type="journal article" date="2019" name="Int. J. Syst. Evol. Microbiol.">
        <title>The Global Catalogue of Microorganisms (GCM) 10K type strain sequencing project: providing services to taxonomists for standard genome sequencing and annotation.</title>
        <authorList>
            <consortium name="The Broad Institute Genomics Platform"/>
            <consortium name="The Broad Institute Genome Sequencing Center for Infectious Disease"/>
            <person name="Wu L."/>
            <person name="Ma J."/>
        </authorList>
    </citation>
    <scope>NUCLEOTIDE SEQUENCE [LARGE SCALE GENOMIC DNA]</scope>
    <source>
        <strain evidence="11">JCM 16673</strain>
    </source>
</reference>
<evidence type="ECO:0000313" key="10">
    <source>
        <dbReference type="EMBL" id="GAA4033855.1"/>
    </source>
</evidence>
<feature type="domain" description="ABC transmembrane type-1" evidence="9">
    <location>
        <begin position="71"/>
        <end position="261"/>
    </location>
</feature>
<dbReference type="Proteomes" id="UP001501353">
    <property type="component" value="Unassembled WGS sequence"/>
</dbReference>
<evidence type="ECO:0000256" key="7">
    <source>
        <dbReference type="ARBA" id="ARBA00023136"/>
    </source>
</evidence>
<dbReference type="InterPro" id="IPR035906">
    <property type="entry name" value="MetI-like_sf"/>
</dbReference>
<evidence type="ECO:0000256" key="2">
    <source>
        <dbReference type="ARBA" id="ARBA00022448"/>
    </source>
</evidence>
<dbReference type="Gene3D" id="1.10.3720.10">
    <property type="entry name" value="MetI-like"/>
    <property type="match status" value="1"/>
</dbReference>
<dbReference type="SUPFAM" id="SSF161098">
    <property type="entry name" value="MetI-like"/>
    <property type="match status" value="1"/>
</dbReference>
<feature type="transmembrane region" description="Helical" evidence="8">
    <location>
        <begin position="107"/>
        <end position="130"/>
    </location>
</feature>
<keyword evidence="6 8" id="KW-1133">Transmembrane helix</keyword>
<keyword evidence="2 8" id="KW-0813">Transport</keyword>
<comment type="subcellular location">
    <subcellularLocation>
        <location evidence="1">Cell inner membrane</location>
        <topology evidence="1">Multi-pass membrane protein</topology>
    </subcellularLocation>
    <subcellularLocation>
        <location evidence="8">Cell membrane</location>
        <topology evidence="8">Multi-pass membrane protein</topology>
    </subcellularLocation>
</comment>
<keyword evidence="3" id="KW-1003">Cell membrane</keyword>
<dbReference type="Pfam" id="PF00528">
    <property type="entry name" value="BPD_transp_1"/>
    <property type="match status" value="1"/>
</dbReference>
<dbReference type="EMBL" id="BAAAZE010000016">
    <property type="protein sequence ID" value="GAA4033855.1"/>
    <property type="molecule type" value="Genomic_DNA"/>
</dbReference>